<proteinExistence type="predicted"/>
<organism evidence="2 3">
    <name type="scientific">Calocera viscosa (strain TUFC12733)</name>
    <dbReference type="NCBI Taxonomy" id="1330018"/>
    <lineage>
        <taxon>Eukaryota</taxon>
        <taxon>Fungi</taxon>
        <taxon>Dikarya</taxon>
        <taxon>Basidiomycota</taxon>
        <taxon>Agaricomycotina</taxon>
        <taxon>Dacrymycetes</taxon>
        <taxon>Dacrymycetales</taxon>
        <taxon>Dacrymycetaceae</taxon>
        <taxon>Calocera</taxon>
    </lineage>
</organism>
<gene>
    <name evidence="2" type="ORF">CALVIDRAFT_532038</name>
</gene>
<dbReference type="AlphaFoldDB" id="A0A167FI55"/>
<name>A0A167FI55_CALVF</name>
<feature type="compositionally biased region" description="Polar residues" evidence="1">
    <location>
        <begin position="31"/>
        <end position="55"/>
    </location>
</feature>
<dbReference type="Proteomes" id="UP000076738">
    <property type="component" value="Unassembled WGS sequence"/>
</dbReference>
<dbReference type="EMBL" id="KV417388">
    <property type="protein sequence ID" value="KZO89514.1"/>
    <property type="molecule type" value="Genomic_DNA"/>
</dbReference>
<evidence type="ECO:0000313" key="3">
    <source>
        <dbReference type="Proteomes" id="UP000076738"/>
    </source>
</evidence>
<keyword evidence="3" id="KW-1185">Reference proteome</keyword>
<evidence type="ECO:0000313" key="2">
    <source>
        <dbReference type="EMBL" id="KZO89514.1"/>
    </source>
</evidence>
<sequence>MHINSSSHIPSRSTRYSTFTNSDPIEKATSHAETWSRAPNQRFSQMEQRSSRSNESMTANIIEISCNIVSNGWDTQSRKVHGSQRRISVGQLGQFVSSTRDIQKHLAKLQLSTSTNSAFGPSRTLPTHRNRFSLTGQKAETPRNRVMGTELSDQPREGKFMGTMSLEGGMMSGIDTIEVISTISKHLEASGTIDHIDQGIADPP</sequence>
<reference evidence="2 3" key="1">
    <citation type="journal article" date="2016" name="Mol. Biol. Evol.">
        <title>Comparative Genomics of Early-Diverging Mushroom-Forming Fungi Provides Insights into the Origins of Lignocellulose Decay Capabilities.</title>
        <authorList>
            <person name="Nagy L.G."/>
            <person name="Riley R."/>
            <person name="Tritt A."/>
            <person name="Adam C."/>
            <person name="Daum C."/>
            <person name="Floudas D."/>
            <person name="Sun H."/>
            <person name="Yadav J.S."/>
            <person name="Pangilinan J."/>
            <person name="Larsson K.H."/>
            <person name="Matsuura K."/>
            <person name="Barry K."/>
            <person name="Labutti K."/>
            <person name="Kuo R."/>
            <person name="Ohm R.A."/>
            <person name="Bhattacharya S.S."/>
            <person name="Shirouzu T."/>
            <person name="Yoshinaga Y."/>
            <person name="Martin F.M."/>
            <person name="Grigoriev I.V."/>
            <person name="Hibbett D.S."/>
        </authorList>
    </citation>
    <scope>NUCLEOTIDE SEQUENCE [LARGE SCALE GENOMIC DNA]</scope>
    <source>
        <strain evidence="2 3">TUFC12733</strain>
    </source>
</reference>
<feature type="compositionally biased region" description="Polar residues" evidence="1">
    <location>
        <begin position="1"/>
        <end position="23"/>
    </location>
</feature>
<feature type="region of interest" description="Disordered" evidence="1">
    <location>
        <begin position="1"/>
        <end position="55"/>
    </location>
</feature>
<evidence type="ECO:0000256" key="1">
    <source>
        <dbReference type="SAM" id="MobiDB-lite"/>
    </source>
</evidence>
<accession>A0A167FI55</accession>
<protein>
    <submittedName>
        <fullName evidence="2">Uncharacterized protein</fullName>
    </submittedName>
</protein>